<protein>
    <submittedName>
        <fullName evidence="1">Uncharacterized protein</fullName>
    </submittedName>
</protein>
<evidence type="ECO:0000313" key="1">
    <source>
        <dbReference type="EMBL" id="EGG21505.1"/>
    </source>
</evidence>
<organism evidence="1 2">
    <name type="scientific">Cavenderia fasciculata</name>
    <name type="common">Slime mold</name>
    <name type="synonym">Dictyostelium fasciculatum</name>
    <dbReference type="NCBI Taxonomy" id="261658"/>
    <lineage>
        <taxon>Eukaryota</taxon>
        <taxon>Amoebozoa</taxon>
        <taxon>Evosea</taxon>
        <taxon>Eumycetozoa</taxon>
        <taxon>Dictyostelia</taxon>
        <taxon>Acytosteliales</taxon>
        <taxon>Cavenderiaceae</taxon>
        <taxon>Cavenderia</taxon>
    </lineage>
</organism>
<gene>
    <name evidence="1" type="ORF">DFA_01391</name>
</gene>
<dbReference type="EMBL" id="GL883010">
    <property type="protein sequence ID" value="EGG21505.1"/>
    <property type="molecule type" value="Genomic_DNA"/>
</dbReference>
<reference evidence="2" key="1">
    <citation type="journal article" date="2011" name="Genome Res.">
        <title>Phylogeny-wide analysis of social amoeba genomes highlights ancient origins for complex intercellular communication.</title>
        <authorList>
            <person name="Heidel A.J."/>
            <person name="Lawal H.M."/>
            <person name="Felder M."/>
            <person name="Schilde C."/>
            <person name="Helps N.R."/>
            <person name="Tunggal B."/>
            <person name="Rivero F."/>
            <person name="John U."/>
            <person name="Schleicher M."/>
            <person name="Eichinger L."/>
            <person name="Platzer M."/>
            <person name="Noegel A.A."/>
            <person name="Schaap P."/>
            <person name="Gloeckner G."/>
        </authorList>
    </citation>
    <scope>NUCLEOTIDE SEQUENCE [LARGE SCALE GENOMIC DNA]</scope>
    <source>
        <strain evidence="2">SH3</strain>
    </source>
</reference>
<dbReference type="KEGG" id="dfa:DFA_01391"/>
<dbReference type="RefSeq" id="XP_004359355.1">
    <property type="nucleotide sequence ID" value="XM_004359298.1"/>
</dbReference>
<dbReference type="GeneID" id="14872994"/>
<keyword evidence="2" id="KW-1185">Reference proteome</keyword>
<dbReference type="AlphaFoldDB" id="F4PSH5"/>
<evidence type="ECO:0000313" key="2">
    <source>
        <dbReference type="Proteomes" id="UP000007797"/>
    </source>
</evidence>
<accession>F4PSH5</accession>
<sequence>MSQKPRPKTMQYKEKFEWKRPDEPRGMIMKFIKPALGDVIVVDHEQVEINPNNYTIGATTYFY</sequence>
<proteinExistence type="predicted"/>
<name>F4PSH5_CACFS</name>
<dbReference type="Proteomes" id="UP000007797">
    <property type="component" value="Unassembled WGS sequence"/>
</dbReference>